<protein>
    <recommendedName>
        <fullName evidence="4">WG repeat protein</fullName>
    </recommendedName>
</protein>
<evidence type="ECO:0000313" key="2">
    <source>
        <dbReference type="EMBL" id="TYR38405.1"/>
    </source>
</evidence>
<keyword evidence="3" id="KW-1185">Reference proteome</keyword>
<dbReference type="PANTHER" id="PTHR37841">
    <property type="entry name" value="GLR2918 PROTEIN"/>
    <property type="match status" value="1"/>
</dbReference>
<dbReference type="Pfam" id="PF14903">
    <property type="entry name" value="WG_beta_rep"/>
    <property type="match status" value="6"/>
</dbReference>
<accession>A0A5D4HFN2</accession>
<feature type="chain" id="PRO_5022659072" description="WG repeat protein" evidence="1">
    <location>
        <begin position="20"/>
        <end position="784"/>
    </location>
</feature>
<feature type="signal peptide" evidence="1">
    <location>
        <begin position="1"/>
        <end position="19"/>
    </location>
</feature>
<dbReference type="EMBL" id="VTAV01000001">
    <property type="protein sequence ID" value="TYR38405.1"/>
    <property type="molecule type" value="Genomic_DNA"/>
</dbReference>
<dbReference type="RefSeq" id="WP_148917835.1">
    <property type="nucleotide sequence ID" value="NZ_VTAV01000001.1"/>
</dbReference>
<evidence type="ECO:0008006" key="4">
    <source>
        <dbReference type="Google" id="ProtNLM"/>
    </source>
</evidence>
<keyword evidence="1" id="KW-0732">Signal</keyword>
<proteinExistence type="predicted"/>
<dbReference type="PANTHER" id="PTHR37841:SF1">
    <property type="entry name" value="DUF3298 DOMAIN-CONTAINING PROTEIN"/>
    <property type="match status" value="1"/>
</dbReference>
<organism evidence="2 3">
    <name type="scientific">Sphingobacterium phlebotomi</name>
    <dbReference type="NCBI Taxonomy" id="2605433"/>
    <lineage>
        <taxon>Bacteria</taxon>
        <taxon>Pseudomonadati</taxon>
        <taxon>Bacteroidota</taxon>
        <taxon>Sphingobacteriia</taxon>
        <taxon>Sphingobacteriales</taxon>
        <taxon>Sphingobacteriaceae</taxon>
        <taxon>Sphingobacterium</taxon>
    </lineage>
</organism>
<sequence>MKKQSLLFFTMLFSVCAVAQEWQEFESIAYDRYNHPLVKVTKEGRQYYYHLDGAILVDEIENQGMGMTVAIKDGAYGVIRDDGKLLVPFVYDEIKMEDDYTGQWYEDIPYNYKFLRLQKDGLYGVADSNGNILSEPKYATLEIINKHIIAVAENNRWGWLDGETGELLQPCIYEELGKTYVYDDCVNVKQDGKYGIAKKDGTILIPVASKNALFFPHAEEATYILGEKEDVYTLYDSLGNVLLEGDYPELRAVQNGHLLSYIKKGLTGLIDPRNGKVVVEPQFSSILSSVRGLYIVRKKDGKLGVLNEQGKWLLPPEFSRAEFINAEGRVKHSAQITDISFYGRSGNPITLEHAAKIAYEAKIDSLPYYIRAYRDATVGIYDWEGKTLLSTTLGSYDGVTLRYYDGKVYFETVDSNHKWSMRDASGETILPTGSLRAGNYQYSVTEIATDYDLLKRYVDVVLDTKTDDPYANWKHVGLFDLKTERMVVEPASQSIEWLSRDYFKVIPRAKEEEPIKIYDSAGKMLSAFDKNIVDVELLNNGLVLAEKKEGYSGYVLLLMDIEGNVLYENPKWSNRGSFGNIRFPENKRWVNRNFHGGWKKIYADKTNLFVNETGQEKCFSDYEQVDGFFAGYALAVKKVTTEDEDAFRFGGDYYHFGVIDSAGQEVFAPEWQSIAAHGDDPYLLVVRKDKQYGLVDRQGKVILKSEYDYIESSASAPYVQLKKNDKFGLMTPKGDIVIEPRYEEIWKSSQGKEKTWPLLVKEGEWYYFVGRDGERYPIRAKLND</sequence>
<gene>
    <name evidence="2" type="ORF">FXV77_03760</name>
</gene>
<reference evidence="2 3" key="1">
    <citation type="submission" date="2019-08" db="EMBL/GenBank/DDBJ databases">
        <title>Phlebobacter frassis gen. nov. sp. nov., a new member of family Sphingobacteriaceae isolated from sand fly rearing media.</title>
        <authorList>
            <person name="Kakumanu M.L."/>
            <person name="Marayati B.F."/>
            <person name="Wada-Katsumata A."/>
            <person name="Wasserberg G."/>
            <person name="Schal C."/>
            <person name="Apperson C.S."/>
            <person name="Ponnusamy L."/>
        </authorList>
    </citation>
    <scope>NUCLEOTIDE SEQUENCE [LARGE SCALE GENOMIC DNA]</scope>
    <source>
        <strain evidence="2 3">SSI9</strain>
    </source>
</reference>
<dbReference type="InterPro" id="IPR032774">
    <property type="entry name" value="WG_beta_rep"/>
</dbReference>
<dbReference type="AlphaFoldDB" id="A0A5D4HFN2"/>
<comment type="caution">
    <text evidence="2">The sequence shown here is derived from an EMBL/GenBank/DDBJ whole genome shotgun (WGS) entry which is preliminary data.</text>
</comment>
<evidence type="ECO:0000313" key="3">
    <source>
        <dbReference type="Proteomes" id="UP000322362"/>
    </source>
</evidence>
<name>A0A5D4HFN2_9SPHI</name>
<evidence type="ECO:0000256" key="1">
    <source>
        <dbReference type="SAM" id="SignalP"/>
    </source>
</evidence>
<dbReference type="Proteomes" id="UP000322362">
    <property type="component" value="Unassembled WGS sequence"/>
</dbReference>